<dbReference type="InterPro" id="IPR050109">
    <property type="entry name" value="HTH-type_TetR-like_transc_reg"/>
</dbReference>
<reference evidence="6 7" key="1">
    <citation type="submission" date="2019-03" db="EMBL/GenBank/DDBJ databases">
        <title>Draft genome sequences of novel Actinobacteria.</title>
        <authorList>
            <person name="Sahin N."/>
            <person name="Ay H."/>
            <person name="Saygin H."/>
        </authorList>
    </citation>
    <scope>NUCLEOTIDE SEQUENCE [LARGE SCALE GENOMIC DNA]</scope>
    <source>
        <strain evidence="6 7">DSM 41900</strain>
    </source>
</reference>
<evidence type="ECO:0000256" key="3">
    <source>
        <dbReference type="ARBA" id="ARBA00023163"/>
    </source>
</evidence>
<dbReference type="SUPFAM" id="SSF46689">
    <property type="entry name" value="Homeodomain-like"/>
    <property type="match status" value="1"/>
</dbReference>
<feature type="domain" description="HTH tetR-type" evidence="5">
    <location>
        <begin position="15"/>
        <end position="75"/>
    </location>
</feature>
<dbReference type="Pfam" id="PF00440">
    <property type="entry name" value="TetR_N"/>
    <property type="match status" value="1"/>
</dbReference>
<dbReference type="PANTHER" id="PTHR30055">
    <property type="entry name" value="HTH-TYPE TRANSCRIPTIONAL REGULATOR RUTR"/>
    <property type="match status" value="1"/>
</dbReference>
<keyword evidence="2 4" id="KW-0238">DNA-binding</keyword>
<organism evidence="6 7">
    <name type="scientific">Streptomyces hainanensis</name>
    <dbReference type="NCBI Taxonomy" id="402648"/>
    <lineage>
        <taxon>Bacteria</taxon>
        <taxon>Bacillati</taxon>
        <taxon>Actinomycetota</taxon>
        <taxon>Actinomycetes</taxon>
        <taxon>Kitasatosporales</taxon>
        <taxon>Streptomycetaceae</taxon>
        <taxon>Streptomyces</taxon>
    </lineage>
</organism>
<sequence>MTDHRGPTLRERKKLRTRRALVEEALRLFTAKGFAETTLDELVDAVQVSQRTFFRTFSSKEDVALAPEKELWAAYVAELERRPHDADAGSPLGELLETMFGALAGMAEGWESRFLASRALADRTPALTAHSLRHCAEVTDVIVERMAARTAVDELRLRLTIELMVAAWRWALRNWSAEAGEGADRDALRRWTRTAFAALPGVADLVSEERDRLGDRLGDRPGDRVGNG</sequence>
<dbReference type="InterPro" id="IPR009057">
    <property type="entry name" value="Homeodomain-like_sf"/>
</dbReference>
<evidence type="ECO:0000256" key="4">
    <source>
        <dbReference type="PROSITE-ProRule" id="PRU00335"/>
    </source>
</evidence>
<feature type="DNA-binding region" description="H-T-H motif" evidence="4">
    <location>
        <begin position="38"/>
        <end position="57"/>
    </location>
</feature>
<evidence type="ECO:0000256" key="2">
    <source>
        <dbReference type="ARBA" id="ARBA00023125"/>
    </source>
</evidence>
<proteinExistence type="predicted"/>
<evidence type="ECO:0000313" key="7">
    <source>
        <dbReference type="Proteomes" id="UP000295345"/>
    </source>
</evidence>
<dbReference type="PANTHER" id="PTHR30055:SF238">
    <property type="entry name" value="MYCOFACTOCIN BIOSYNTHESIS TRANSCRIPTIONAL REGULATOR MFTR-RELATED"/>
    <property type="match status" value="1"/>
</dbReference>
<dbReference type="EMBL" id="SMKI01000243">
    <property type="protein sequence ID" value="TDC72512.1"/>
    <property type="molecule type" value="Genomic_DNA"/>
</dbReference>
<name>A0A4R4TBH1_9ACTN</name>
<dbReference type="Proteomes" id="UP000295345">
    <property type="component" value="Unassembled WGS sequence"/>
</dbReference>
<evidence type="ECO:0000256" key="1">
    <source>
        <dbReference type="ARBA" id="ARBA00023015"/>
    </source>
</evidence>
<dbReference type="InterPro" id="IPR001647">
    <property type="entry name" value="HTH_TetR"/>
</dbReference>
<evidence type="ECO:0000313" key="6">
    <source>
        <dbReference type="EMBL" id="TDC72512.1"/>
    </source>
</evidence>
<protein>
    <submittedName>
        <fullName evidence="6">TetR family transcriptional regulator</fullName>
    </submittedName>
</protein>
<dbReference type="GO" id="GO:0000976">
    <property type="term" value="F:transcription cis-regulatory region binding"/>
    <property type="evidence" value="ECO:0007669"/>
    <property type="project" value="TreeGrafter"/>
</dbReference>
<gene>
    <name evidence="6" type="ORF">E1283_21560</name>
</gene>
<dbReference type="GO" id="GO:0003700">
    <property type="term" value="F:DNA-binding transcription factor activity"/>
    <property type="evidence" value="ECO:0007669"/>
    <property type="project" value="TreeGrafter"/>
</dbReference>
<dbReference type="RefSeq" id="WP_132819764.1">
    <property type="nucleotide sequence ID" value="NZ_SMKI01000243.1"/>
</dbReference>
<dbReference type="PROSITE" id="PS50977">
    <property type="entry name" value="HTH_TETR_2"/>
    <property type="match status" value="1"/>
</dbReference>
<keyword evidence="7" id="KW-1185">Reference proteome</keyword>
<keyword evidence="1" id="KW-0805">Transcription regulation</keyword>
<accession>A0A4R4TBH1</accession>
<comment type="caution">
    <text evidence="6">The sequence shown here is derived from an EMBL/GenBank/DDBJ whole genome shotgun (WGS) entry which is preliminary data.</text>
</comment>
<dbReference type="Gene3D" id="1.10.357.10">
    <property type="entry name" value="Tetracycline Repressor, domain 2"/>
    <property type="match status" value="1"/>
</dbReference>
<dbReference type="AlphaFoldDB" id="A0A4R4TBH1"/>
<evidence type="ECO:0000259" key="5">
    <source>
        <dbReference type="PROSITE" id="PS50977"/>
    </source>
</evidence>
<dbReference type="OrthoDB" id="3787664at2"/>
<keyword evidence="3" id="KW-0804">Transcription</keyword>